<accession>A0A4R7JZS5</accession>
<evidence type="ECO:0000313" key="1">
    <source>
        <dbReference type="EMBL" id="TDT43646.1"/>
    </source>
</evidence>
<keyword evidence="2" id="KW-1185">Reference proteome</keyword>
<dbReference type="AlphaFoldDB" id="A0A4R7JZS5"/>
<proteinExistence type="predicted"/>
<evidence type="ECO:0000313" key="2">
    <source>
        <dbReference type="Proteomes" id="UP000294749"/>
    </source>
</evidence>
<gene>
    <name evidence="1" type="ORF">CLV90_2768</name>
</gene>
<dbReference type="EMBL" id="SOAY01000012">
    <property type="protein sequence ID" value="TDT43646.1"/>
    <property type="molecule type" value="Genomic_DNA"/>
</dbReference>
<reference evidence="1 2" key="1">
    <citation type="submission" date="2019-03" db="EMBL/GenBank/DDBJ databases">
        <title>Genomic Encyclopedia of Archaeal and Bacterial Type Strains, Phase II (KMG-II): from individual species to whole genera.</title>
        <authorList>
            <person name="Goeker M."/>
        </authorList>
    </citation>
    <scope>NUCLEOTIDE SEQUENCE [LARGE SCALE GENOMIC DNA]</scope>
    <source>
        <strain evidence="1 2">DSM 25233</strain>
    </source>
</reference>
<comment type="caution">
    <text evidence="1">The sequence shown here is derived from an EMBL/GenBank/DDBJ whole genome shotgun (WGS) entry which is preliminary data.</text>
</comment>
<organism evidence="1 2">
    <name type="scientific">Maribacter spongiicola</name>
    <dbReference type="NCBI Taxonomy" id="1206753"/>
    <lineage>
        <taxon>Bacteria</taxon>
        <taxon>Pseudomonadati</taxon>
        <taxon>Bacteroidota</taxon>
        <taxon>Flavobacteriia</taxon>
        <taxon>Flavobacteriales</taxon>
        <taxon>Flavobacteriaceae</taxon>
        <taxon>Maribacter</taxon>
    </lineage>
</organism>
<dbReference type="Proteomes" id="UP000294749">
    <property type="component" value="Unassembled WGS sequence"/>
</dbReference>
<sequence length="70" mass="8270">MVKSTKISNAREQMKAILRKIKSFQQFLFATAHFFDTESIHRPKSENEYCDFEIKKRSALADPFILLFNI</sequence>
<name>A0A4R7JZS5_9FLAO</name>
<protein>
    <submittedName>
        <fullName evidence="1">Uncharacterized protein</fullName>
    </submittedName>
</protein>